<dbReference type="InterPro" id="IPR001584">
    <property type="entry name" value="Integrase_cat-core"/>
</dbReference>
<dbReference type="PANTHER" id="PTHR42648">
    <property type="entry name" value="TRANSPOSASE, PUTATIVE-RELATED"/>
    <property type="match status" value="1"/>
</dbReference>
<dbReference type="SUPFAM" id="SSF53098">
    <property type="entry name" value="Ribonuclease H-like"/>
    <property type="match status" value="1"/>
</dbReference>
<gene>
    <name evidence="3" type="ORF">Tci_063570</name>
</gene>
<evidence type="ECO:0000256" key="1">
    <source>
        <dbReference type="SAM" id="MobiDB-lite"/>
    </source>
</evidence>
<dbReference type="InterPro" id="IPR039537">
    <property type="entry name" value="Retrotran_Ty1/copia-like"/>
</dbReference>
<accession>A0A6L2P2V3</accession>
<name>A0A6L2P2V3_TANCI</name>
<dbReference type="PROSITE" id="PS50994">
    <property type="entry name" value="INTEGRASE"/>
    <property type="match status" value="1"/>
</dbReference>
<reference evidence="3" key="1">
    <citation type="journal article" date="2019" name="Sci. Rep.">
        <title>Draft genome of Tanacetum cinerariifolium, the natural source of mosquito coil.</title>
        <authorList>
            <person name="Yamashiro T."/>
            <person name="Shiraishi A."/>
            <person name="Satake H."/>
            <person name="Nakayama K."/>
        </authorList>
    </citation>
    <scope>NUCLEOTIDE SEQUENCE</scope>
</reference>
<feature type="compositionally biased region" description="Low complexity" evidence="1">
    <location>
        <begin position="652"/>
        <end position="670"/>
    </location>
</feature>
<dbReference type="InterPro" id="IPR036397">
    <property type="entry name" value="RNaseH_sf"/>
</dbReference>
<feature type="compositionally biased region" description="Basic and acidic residues" evidence="1">
    <location>
        <begin position="289"/>
        <end position="325"/>
    </location>
</feature>
<dbReference type="Gene3D" id="3.30.420.10">
    <property type="entry name" value="Ribonuclease H-like superfamily/Ribonuclease H"/>
    <property type="match status" value="1"/>
</dbReference>
<feature type="compositionally biased region" description="Basic and acidic residues" evidence="1">
    <location>
        <begin position="621"/>
        <end position="651"/>
    </location>
</feature>
<organism evidence="3">
    <name type="scientific">Tanacetum cinerariifolium</name>
    <name type="common">Dalmatian daisy</name>
    <name type="synonym">Chrysanthemum cinerariifolium</name>
    <dbReference type="NCBI Taxonomy" id="118510"/>
    <lineage>
        <taxon>Eukaryota</taxon>
        <taxon>Viridiplantae</taxon>
        <taxon>Streptophyta</taxon>
        <taxon>Embryophyta</taxon>
        <taxon>Tracheophyta</taxon>
        <taxon>Spermatophyta</taxon>
        <taxon>Magnoliopsida</taxon>
        <taxon>eudicotyledons</taxon>
        <taxon>Gunneridae</taxon>
        <taxon>Pentapetalae</taxon>
        <taxon>asterids</taxon>
        <taxon>campanulids</taxon>
        <taxon>Asterales</taxon>
        <taxon>Asteraceae</taxon>
        <taxon>Asteroideae</taxon>
        <taxon>Anthemideae</taxon>
        <taxon>Anthemidinae</taxon>
        <taxon>Tanacetum</taxon>
    </lineage>
</organism>
<sequence>MESVSAQVVVAAKLPMLNPNEFELWKIRIEQYFLMTDYALWEVILNANSPQPTRIVEGVEKPYAPTTTEEKLARRNEMKARGTLLMTLPNEHQLKFNSYKSAKTQTLIWRNKPDLETLIMDDLYNNLKIYEAKVLGTTSSSYNTQNIAFMSSNNTNSTNNTVSAAHGVSAANSKVSLTAHRRFLQKTRRNLGVKWTDIIGFDMTKMECYNFHKKCHFARECRAPKQQDNGNKEVPRRTVQVEDTTSKALVSQCDGLCYNWSDHVEEGPTNFALMDYTSSSSTSSSNSDNKSDVKPVESKLKTVSEPIVKDWVSDSKEDNEPENKSTHTKPSFAKKNQFGTMPEGHMTGNMSYLSEYEDIDDGYVAFGGDPKGGKITGKGMENLIDHKVKVIRCDSGTEFKNKVMNQLCEMKGIMREFSVARTPQQNSVAKRKNKTLIEAARTILADSKLPTTFWAEAVNTTCYVQNRVLVIKPHNKTPCELFLGRKPALSFMRPFGFSVTILNTLDHQGKFDGKDNEGLFVGYSTNSKSFRVFTIVEETLHVNFLKNKPIVVGRGPTWFFDIDTLINSMNYKPVVAGNQTNGNACTKENIDAGQDEKKTVSAQKYIMLPLWTKDSLLSPDDGFKPAGKEGEKDAESPRNEVQRQESQEKDATINNTNNITAASSNDNAAE</sequence>
<dbReference type="GO" id="GO:0003676">
    <property type="term" value="F:nucleic acid binding"/>
    <property type="evidence" value="ECO:0007669"/>
    <property type="project" value="InterPro"/>
</dbReference>
<feature type="domain" description="Integrase catalytic" evidence="2">
    <location>
        <begin position="389"/>
        <end position="486"/>
    </location>
</feature>
<evidence type="ECO:0000313" key="3">
    <source>
        <dbReference type="EMBL" id="GEU91592.1"/>
    </source>
</evidence>
<feature type="region of interest" description="Disordered" evidence="1">
    <location>
        <begin position="618"/>
        <end position="670"/>
    </location>
</feature>
<protein>
    <submittedName>
        <fullName evidence="3">Putative ribonuclease H-like domain-containing protein</fullName>
    </submittedName>
</protein>
<dbReference type="EMBL" id="BKCJ010010439">
    <property type="protein sequence ID" value="GEU91592.1"/>
    <property type="molecule type" value="Genomic_DNA"/>
</dbReference>
<dbReference type="InterPro" id="IPR012337">
    <property type="entry name" value="RNaseH-like_sf"/>
</dbReference>
<feature type="region of interest" description="Disordered" evidence="1">
    <location>
        <begin position="277"/>
        <end position="343"/>
    </location>
</feature>
<evidence type="ECO:0000259" key="2">
    <source>
        <dbReference type="PROSITE" id="PS50994"/>
    </source>
</evidence>
<dbReference type="GO" id="GO:0015074">
    <property type="term" value="P:DNA integration"/>
    <property type="evidence" value="ECO:0007669"/>
    <property type="project" value="InterPro"/>
</dbReference>
<dbReference type="PANTHER" id="PTHR42648:SF32">
    <property type="entry name" value="RIBONUCLEASE H-LIKE DOMAIN, GAG-PRE-INTEGRASE DOMAIN PROTEIN-RELATED"/>
    <property type="match status" value="1"/>
</dbReference>
<feature type="compositionally biased region" description="Low complexity" evidence="1">
    <location>
        <begin position="277"/>
        <end position="288"/>
    </location>
</feature>
<comment type="caution">
    <text evidence="3">The sequence shown here is derived from an EMBL/GenBank/DDBJ whole genome shotgun (WGS) entry which is preliminary data.</text>
</comment>
<dbReference type="AlphaFoldDB" id="A0A6L2P2V3"/>
<proteinExistence type="predicted"/>